<proteinExistence type="predicted"/>
<keyword evidence="1" id="KW-1133">Transmembrane helix</keyword>
<evidence type="ECO:0008006" key="4">
    <source>
        <dbReference type="Google" id="ProtNLM"/>
    </source>
</evidence>
<organism evidence="2 3">
    <name type="scientific">Fusibacillus kribbianus</name>
    <dbReference type="NCBI Taxonomy" id="3044208"/>
    <lineage>
        <taxon>Bacteria</taxon>
        <taxon>Bacillati</taxon>
        <taxon>Bacillota</taxon>
        <taxon>Clostridia</taxon>
        <taxon>Lachnospirales</taxon>
        <taxon>Lachnospiraceae</taxon>
        <taxon>Fusibacillus</taxon>
    </lineage>
</organism>
<keyword evidence="1" id="KW-0812">Transmembrane</keyword>
<dbReference type="Proteomes" id="UP001300383">
    <property type="component" value="Unassembled WGS sequence"/>
</dbReference>
<keyword evidence="1" id="KW-0472">Membrane</keyword>
<evidence type="ECO:0000313" key="2">
    <source>
        <dbReference type="EMBL" id="MDI9242431.1"/>
    </source>
</evidence>
<protein>
    <recommendedName>
        <fullName evidence="4">Pilus assembly protein</fullName>
    </recommendedName>
</protein>
<reference evidence="2 3" key="1">
    <citation type="submission" date="2023-05" db="EMBL/GenBank/DDBJ databases">
        <title>[ruminococcus] sp. nov., isolated from a pig farm feces dump.</title>
        <authorList>
            <person name="Chang Y.-H."/>
        </authorList>
    </citation>
    <scope>NUCLEOTIDE SEQUENCE [LARGE SCALE GENOMIC DNA]</scope>
    <source>
        <strain evidence="2 3">YH-rum2234</strain>
    </source>
</reference>
<evidence type="ECO:0000313" key="3">
    <source>
        <dbReference type="Proteomes" id="UP001300383"/>
    </source>
</evidence>
<evidence type="ECO:0000256" key="1">
    <source>
        <dbReference type="SAM" id="Phobius"/>
    </source>
</evidence>
<gene>
    <name evidence="2" type="ORF">QJ036_08090</name>
</gene>
<name>A0AAP4B9D1_9FIRM</name>
<sequence length="243" mass="27338">MTLEAALLMSFFLLTVNLLFYFFYLMEFQVELQFALEKEVRKTVCQTVPSDWSSGVLLMRMKSELEGKETGITLGTGGIRLTENRNDGDEEILDVTAVFEAGPDASLLGPLRGRYLQRCRRRFWTGQSYIEQRGSGESEEDAEYVYVTPNGTVYHDRRDCTYLMLSVRAVSSGALSGLRNSDGDKYKPCETCMKGMTVSEIVYIADSGRRYHSIRNCSGLNRWVMKIAKTEAAGLGACTRCGR</sequence>
<comment type="caution">
    <text evidence="2">The sequence shown here is derived from an EMBL/GenBank/DDBJ whole genome shotgun (WGS) entry which is preliminary data.</text>
</comment>
<keyword evidence="3" id="KW-1185">Reference proteome</keyword>
<dbReference type="AlphaFoldDB" id="A0AAP4B9D1"/>
<accession>A0AAP4B9D1</accession>
<feature type="transmembrane region" description="Helical" evidence="1">
    <location>
        <begin position="6"/>
        <end position="26"/>
    </location>
</feature>
<dbReference type="EMBL" id="JASGBQ010000012">
    <property type="protein sequence ID" value="MDI9242431.1"/>
    <property type="molecule type" value="Genomic_DNA"/>
</dbReference>